<reference evidence="4" key="1">
    <citation type="submission" date="2017-01" db="EMBL/GenBank/DDBJ databases">
        <authorList>
            <person name="Wang Y."/>
            <person name="White M."/>
            <person name="Kvist S."/>
            <person name="Moncalvo J.-M."/>
        </authorList>
    </citation>
    <scope>NUCLEOTIDE SEQUENCE [LARGE SCALE GENOMIC DNA]</scope>
    <source>
        <strain evidence="4">ID-206-W2</strain>
    </source>
</reference>
<feature type="compositionally biased region" description="Low complexity" evidence="2">
    <location>
        <begin position="135"/>
        <end position="153"/>
    </location>
</feature>
<protein>
    <submittedName>
        <fullName evidence="3">Putative secreted beta-glucosidase adg3</fullName>
    </submittedName>
</protein>
<feature type="region of interest" description="Disordered" evidence="2">
    <location>
        <begin position="94"/>
        <end position="300"/>
    </location>
</feature>
<evidence type="ECO:0000256" key="1">
    <source>
        <dbReference type="ARBA" id="ARBA00010579"/>
    </source>
</evidence>
<feature type="compositionally biased region" description="Polar residues" evidence="2">
    <location>
        <begin position="52"/>
        <end position="63"/>
    </location>
</feature>
<feature type="compositionally biased region" description="Basic and acidic residues" evidence="2">
    <location>
        <begin position="116"/>
        <end position="130"/>
    </location>
</feature>
<dbReference type="OrthoDB" id="5554151at2759"/>
<evidence type="ECO:0000313" key="3">
    <source>
        <dbReference type="EMBL" id="OMJ28360.1"/>
    </source>
</evidence>
<keyword evidence="4" id="KW-1185">Reference proteome</keyword>
<name>A0A1R1YNE3_9FUNG</name>
<feature type="compositionally biased region" description="Polar residues" evidence="2">
    <location>
        <begin position="190"/>
        <end position="206"/>
    </location>
</feature>
<evidence type="ECO:0000256" key="2">
    <source>
        <dbReference type="SAM" id="MobiDB-lite"/>
    </source>
</evidence>
<feature type="compositionally biased region" description="Basic and acidic residues" evidence="2">
    <location>
        <begin position="207"/>
        <end position="216"/>
    </location>
</feature>
<comment type="caution">
    <text evidence="3">The sequence shown here is derived from an EMBL/GenBank/DDBJ whole genome shotgun (WGS) entry which is preliminary data.</text>
</comment>
<dbReference type="Pfam" id="PF03856">
    <property type="entry name" value="SUN"/>
    <property type="match status" value="1"/>
</dbReference>
<dbReference type="Proteomes" id="UP000187429">
    <property type="component" value="Unassembled WGS sequence"/>
</dbReference>
<feature type="compositionally biased region" description="Polar residues" evidence="2">
    <location>
        <begin position="217"/>
        <end position="236"/>
    </location>
</feature>
<feature type="compositionally biased region" description="Polar residues" evidence="2">
    <location>
        <begin position="247"/>
        <end position="275"/>
    </location>
</feature>
<dbReference type="PANTHER" id="PTHR31654:SF0">
    <property type="entry name" value="SECRETED BETA-GLUCOSIDASE ADG3-RELATED"/>
    <property type="match status" value="1"/>
</dbReference>
<dbReference type="PANTHER" id="PTHR31654">
    <property type="entry name" value="SECRETED BETA-GLUCOSIDASE ADG3-RELATED"/>
    <property type="match status" value="1"/>
</dbReference>
<sequence>MTEAKAPSGSLSNKIFVKGQKDISQTIHKSSDGKNVSKKIKRLDSKIPSPQPKLSNKNINNKASIRIKRSSRYINYAKRQDGNSNENVKFQYQDSVKPPIDNDAQLPDGVSNSGSDDSKIAVDRYQEGTDHANQSRGDANSGRGNSRGNSSDSKYQESYLGNEKERENSSSKIPSADNSSGNRDTKYKDNSNQNGRPGSSSANNSGDSKESNRNTDRITNYQESSQPDESTGNASNQEKDENKKPISGNSPSNSGDGKGGSSTENSGKPGNSSGSEIAEKAPTEPDSNGDSAPSGLCKFPWAQGNNENVYPITPEEMNAGWAMSPDQECKKGTWCPYACSPGYYSAQWDPSATLYNGAGSMNGGLYCDNNGVLQKPFPDLPYCKQGVFNAIIRNTLSQPVSACQTVYPGNEAMIIPSVAQPGSTVPLNVVPNTYWLGTSSQFYVNLAGSTEKQCIWGNPDKPVGNWGPYIFGAGQASDGNTYISVQYNPLYSEVGFKTSDTYNVEIKCLSGFCNFPEPKVCKCEKGICSVENGCTVTLVGDAKAEFVIY</sequence>
<dbReference type="InterPro" id="IPR005556">
    <property type="entry name" value="SUN"/>
</dbReference>
<feature type="compositionally biased region" description="Polar residues" evidence="2">
    <location>
        <begin position="170"/>
        <end position="182"/>
    </location>
</feature>
<gene>
    <name evidence="3" type="ORF">AYI69_g2167</name>
</gene>
<dbReference type="EMBL" id="LSSM01000616">
    <property type="protein sequence ID" value="OMJ28360.1"/>
    <property type="molecule type" value="Genomic_DNA"/>
</dbReference>
<feature type="region of interest" description="Disordered" evidence="2">
    <location>
        <begin position="21"/>
        <end position="66"/>
    </location>
</feature>
<dbReference type="AlphaFoldDB" id="A0A1R1YNE3"/>
<evidence type="ECO:0000313" key="4">
    <source>
        <dbReference type="Proteomes" id="UP000187429"/>
    </source>
</evidence>
<organism evidence="3 4">
    <name type="scientific">Smittium culicis</name>
    <dbReference type="NCBI Taxonomy" id="133412"/>
    <lineage>
        <taxon>Eukaryota</taxon>
        <taxon>Fungi</taxon>
        <taxon>Fungi incertae sedis</taxon>
        <taxon>Zoopagomycota</taxon>
        <taxon>Kickxellomycotina</taxon>
        <taxon>Harpellomycetes</taxon>
        <taxon>Harpellales</taxon>
        <taxon>Legeriomycetaceae</taxon>
        <taxon>Smittium</taxon>
    </lineage>
</organism>
<dbReference type="InterPro" id="IPR053088">
    <property type="entry name" value="Beta-glucosidase/SUN-like"/>
</dbReference>
<comment type="similarity">
    <text evidence="1">Belongs to the SUN family.</text>
</comment>
<proteinExistence type="inferred from homology"/>
<accession>A0A1R1YNE3</accession>